<dbReference type="KEGG" id="tnl:113502794"/>
<proteinExistence type="predicted"/>
<reference evidence="3" key="1">
    <citation type="submission" date="2025-08" db="UniProtKB">
        <authorList>
            <consortium name="RefSeq"/>
        </authorList>
    </citation>
    <scope>IDENTIFICATION</scope>
</reference>
<dbReference type="RefSeq" id="XP_026740291.1">
    <property type="nucleotide sequence ID" value="XM_026884490.1"/>
</dbReference>
<evidence type="ECO:0000313" key="3">
    <source>
        <dbReference type="RefSeq" id="XP_026740291.1"/>
    </source>
</evidence>
<accession>A0A7E5WJI2</accession>
<sequence length="275" mass="31058">MSVPHLFALFTENRTRATLSKTMYRELFLLLLCVGIVLPAPQQDSNITYVTRQAKLDEPRPDTITSETESKIENVPLTIPGTIDTKSNTTTTENTKNITAKTPDKPVYNYSDRIYSIKTKPKTTTSTTEETPTPTEEVAEEVNVNKTDVIVLEIKDTDITPAESILQDTIANENQSSTYEDVTVSDELVTEKYEEETTATTEVDVETTRPPLPKFIPKLSYFGKSSYPGSFSQNLIANPGKRRFRSRCRCEKIWNCVKLQISVPRCPEEYFLCCS</sequence>
<organism evidence="2 3">
    <name type="scientific">Trichoplusia ni</name>
    <name type="common">Cabbage looper</name>
    <dbReference type="NCBI Taxonomy" id="7111"/>
    <lineage>
        <taxon>Eukaryota</taxon>
        <taxon>Metazoa</taxon>
        <taxon>Ecdysozoa</taxon>
        <taxon>Arthropoda</taxon>
        <taxon>Hexapoda</taxon>
        <taxon>Insecta</taxon>
        <taxon>Pterygota</taxon>
        <taxon>Neoptera</taxon>
        <taxon>Endopterygota</taxon>
        <taxon>Lepidoptera</taxon>
        <taxon>Glossata</taxon>
        <taxon>Ditrysia</taxon>
        <taxon>Noctuoidea</taxon>
        <taxon>Noctuidae</taxon>
        <taxon>Plusiinae</taxon>
        <taxon>Trichoplusia</taxon>
    </lineage>
</organism>
<feature type="signal peptide" evidence="1">
    <location>
        <begin position="1"/>
        <end position="39"/>
    </location>
</feature>
<dbReference type="GeneID" id="113502794"/>
<evidence type="ECO:0000313" key="2">
    <source>
        <dbReference type="Proteomes" id="UP000322000"/>
    </source>
</evidence>
<feature type="chain" id="PRO_5028881530" evidence="1">
    <location>
        <begin position="40"/>
        <end position="275"/>
    </location>
</feature>
<name>A0A7E5WJI2_TRINI</name>
<dbReference type="AlphaFoldDB" id="A0A7E5WJI2"/>
<keyword evidence="1" id="KW-0732">Signal</keyword>
<dbReference type="Proteomes" id="UP000322000">
    <property type="component" value="Chromosome 18"/>
</dbReference>
<evidence type="ECO:0000256" key="1">
    <source>
        <dbReference type="SAM" id="SignalP"/>
    </source>
</evidence>
<keyword evidence="2" id="KW-1185">Reference proteome</keyword>
<dbReference type="InParanoid" id="A0A7E5WJI2"/>
<dbReference type="OrthoDB" id="7461859at2759"/>
<protein>
    <submittedName>
        <fullName evidence="3">Uncharacterized protein LOC113502794</fullName>
    </submittedName>
</protein>
<gene>
    <name evidence="3" type="primary">LOC113502794</name>
</gene>